<dbReference type="PROSITE" id="PS52004">
    <property type="entry name" value="KS3_2"/>
    <property type="match status" value="1"/>
</dbReference>
<dbReference type="Pfam" id="PF16197">
    <property type="entry name" value="KAsynt_C_assoc"/>
    <property type="match status" value="1"/>
</dbReference>
<dbReference type="Gene3D" id="3.40.366.10">
    <property type="entry name" value="Malonyl-Coenzyme A Acyl Carrier Protein, domain 2"/>
    <property type="match status" value="1"/>
</dbReference>
<dbReference type="PANTHER" id="PTHR43775">
    <property type="entry name" value="FATTY ACID SYNTHASE"/>
    <property type="match status" value="1"/>
</dbReference>
<dbReference type="Gene3D" id="3.30.70.3290">
    <property type="match status" value="1"/>
</dbReference>
<sequence length="231" mass="25546">EAHGTGTAVGDPMEVEGLSRVFKRPEGLPLLLGSVKTNLGHSEAASGLSGIIKSVLALENDKIPANYGMNKLNPKLLLDEWNMKVLTEAENWPTPIRRASINSFGYGGANGHVILESVDTYMPRYQEEGPGEPLADEHRILLLPVSASSITSLERRIHGLQRYLISGRERYSFDLAYTLCNRRSHLNERGYFLAKPTKIQADLTSNNIIVLEKSEPQLPFGFVFTGQGAQW</sequence>
<dbReference type="AlphaFoldDB" id="B7TIS0"/>
<dbReference type="SMART" id="SM00825">
    <property type="entry name" value="PKS_KS"/>
    <property type="match status" value="1"/>
</dbReference>
<dbReference type="Gene3D" id="3.40.47.10">
    <property type="match status" value="1"/>
</dbReference>
<dbReference type="SUPFAM" id="SSF53901">
    <property type="entry name" value="Thiolase-like"/>
    <property type="match status" value="1"/>
</dbReference>
<protein>
    <submittedName>
        <fullName evidence="2">Polyketide synthase</fullName>
    </submittedName>
</protein>
<feature type="non-terminal residue" evidence="2">
    <location>
        <position position="231"/>
    </location>
</feature>
<accession>B7TIS0</accession>
<proteinExistence type="predicted"/>
<feature type="domain" description="Ketosynthase family 3 (KS3)" evidence="1">
    <location>
        <begin position="1"/>
        <end position="117"/>
    </location>
</feature>
<feature type="non-terminal residue" evidence="2">
    <location>
        <position position="1"/>
    </location>
</feature>
<dbReference type="InterPro" id="IPR014031">
    <property type="entry name" value="Ketoacyl_synth_C"/>
</dbReference>
<organism evidence="2">
    <name type="scientific">Aigialus parvus</name>
    <name type="common">Marine mangrove fungus</name>
    <dbReference type="NCBI Taxonomy" id="193128"/>
    <lineage>
        <taxon>Eukaryota</taxon>
        <taxon>Fungi</taxon>
        <taxon>Dikarya</taxon>
        <taxon>Ascomycota</taxon>
        <taxon>Pezizomycotina</taxon>
        <taxon>Dothideomycetes</taxon>
        <taxon>Pleosporomycetidae</taxon>
        <taxon>Pleosporales</taxon>
        <taxon>Aigialaceae</taxon>
        <taxon>Aigialus</taxon>
    </lineage>
</organism>
<dbReference type="GO" id="GO:0004312">
    <property type="term" value="F:fatty acid synthase activity"/>
    <property type="evidence" value="ECO:0007669"/>
    <property type="project" value="TreeGrafter"/>
</dbReference>
<reference evidence="2" key="1">
    <citation type="journal article" date="2009" name="Appl. Environ. Microbiol.">
        <title>Insect-specific polyketide synthases (PKSs), potential PKS-nonribosomal peptide synthetase hybrids, and novel PKS clades in tropical fungi.</title>
        <authorList>
            <person name="Amnuaykanjanasin A."/>
            <person name="Phonghanpot S."/>
            <person name="Sengpanich N."/>
            <person name="Cheevadhanarak S."/>
            <person name="Tanticharoen M."/>
        </authorList>
    </citation>
    <scope>NUCLEOTIDE SEQUENCE</scope>
    <source>
        <strain evidence="2">F1R2A5</strain>
    </source>
</reference>
<evidence type="ECO:0000259" key="1">
    <source>
        <dbReference type="PROSITE" id="PS52004"/>
    </source>
</evidence>
<dbReference type="GO" id="GO:0006633">
    <property type="term" value="P:fatty acid biosynthetic process"/>
    <property type="evidence" value="ECO:0007669"/>
    <property type="project" value="TreeGrafter"/>
</dbReference>
<name>B7TIS0_AIGPA</name>
<dbReference type="InterPro" id="IPR020841">
    <property type="entry name" value="PKS_Beta-ketoAc_synthase_dom"/>
</dbReference>
<dbReference type="EMBL" id="FJ227549">
    <property type="protein sequence ID" value="ACJ67074.1"/>
    <property type="molecule type" value="Genomic_DNA"/>
</dbReference>
<dbReference type="Pfam" id="PF02801">
    <property type="entry name" value="Ketoacyl-synt_C"/>
    <property type="match status" value="1"/>
</dbReference>
<dbReference type="PANTHER" id="PTHR43775:SF50">
    <property type="entry name" value="HIGHLY REDUCING POLYKETIDE SYNTHASE SRDA"/>
    <property type="match status" value="1"/>
</dbReference>
<dbReference type="InterPro" id="IPR016039">
    <property type="entry name" value="Thiolase-like"/>
</dbReference>
<dbReference type="InterPro" id="IPR050091">
    <property type="entry name" value="PKS_NRPS_Biosynth_Enz"/>
</dbReference>
<dbReference type="CDD" id="cd00833">
    <property type="entry name" value="PKS"/>
    <property type="match status" value="1"/>
</dbReference>
<evidence type="ECO:0000313" key="2">
    <source>
        <dbReference type="EMBL" id="ACJ67074.1"/>
    </source>
</evidence>
<dbReference type="InterPro" id="IPR032821">
    <property type="entry name" value="PKS_assoc"/>
</dbReference>
<dbReference type="GO" id="GO:0044550">
    <property type="term" value="P:secondary metabolite biosynthetic process"/>
    <property type="evidence" value="ECO:0007669"/>
    <property type="project" value="TreeGrafter"/>
</dbReference>
<dbReference type="InterPro" id="IPR001227">
    <property type="entry name" value="Ac_transferase_dom_sf"/>
</dbReference>